<dbReference type="SUPFAM" id="SSF52096">
    <property type="entry name" value="ClpP/crotonase"/>
    <property type="match status" value="1"/>
</dbReference>
<proteinExistence type="predicted"/>
<dbReference type="Proteomes" id="UP000018050">
    <property type="component" value="Unassembled WGS sequence"/>
</dbReference>
<feature type="domain" description="EngB-type G" evidence="9">
    <location>
        <begin position="806"/>
        <end position="1021"/>
    </location>
</feature>
<dbReference type="InterPro" id="IPR045004">
    <property type="entry name" value="ECH_dom"/>
</dbReference>
<dbReference type="Gene3D" id="3.40.50.300">
    <property type="entry name" value="P-loop containing nucleotide triphosphate hydrolases"/>
    <property type="match status" value="1"/>
</dbReference>
<keyword evidence="3" id="KW-0479">Metal-binding</keyword>
<dbReference type="VEuPathDB" id="ToxoDB:EAH_00002430"/>
<dbReference type="EMBL" id="HG671149">
    <property type="protein sequence ID" value="CDI80148.1"/>
    <property type="molecule type" value="Genomic_DNA"/>
</dbReference>
<evidence type="ECO:0000256" key="5">
    <source>
        <dbReference type="ARBA" id="ARBA00022801"/>
    </source>
</evidence>
<evidence type="ECO:0000256" key="7">
    <source>
        <dbReference type="ARBA" id="ARBA00023134"/>
    </source>
</evidence>
<evidence type="ECO:0000256" key="6">
    <source>
        <dbReference type="ARBA" id="ARBA00022842"/>
    </source>
</evidence>
<dbReference type="InterPro" id="IPR006073">
    <property type="entry name" value="GTP-bd"/>
</dbReference>
<dbReference type="InterPro" id="IPR032259">
    <property type="entry name" value="HIBYL-CoA-H"/>
</dbReference>
<keyword evidence="5 10" id="KW-0378">Hydrolase</keyword>
<dbReference type="RefSeq" id="XP_013249839.1">
    <property type="nucleotide sequence ID" value="XM_013394385.1"/>
</dbReference>
<evidence type="ECO:0000256" key="3">
    <source>
        <dbReference type="ARBA" id="ARBA00022723"/>
    </source>
</evidence>
<dbReference type="CDD" id="cd06558">
    <property type="entry name" value="crotonase-like"/>
    <property type="match status" value="1"/>
</dbReference>
<comment type="catalytic activity">
    <reaction evidence="1">
        <text>3-hydroxy-2-methylpropanoyl-CoA + H2O = 3-hydroxy-2-methylpropanoate + CoA + H(+)</text>
        <dbReference type="Rhea" id="RHEA:20888"/>
        <dbReference type="ChEBI" id="CHEBI:11805"/>
        <dbReference type="ChEBI" id="CHEBI:15377"/>
        <dbReference type="ChEBI" id="CHEBI:15378"/>
        <dbReference type="ChEBI" id="CHEBI:57287"/>
        <dbReference type="ChEBI" id="CHEBI:57340"/>
        <dbReference type="EC" id="3.1.2.4"/>
    </reaction>
</comment>
<dbReference type="EC" id="3.1.2.4" evidence="2"/>
<dbReference type="PANTHER" id="PTHR43176:SF3">
    <property type="entry name" value="3-HYDROXYISOBUTYRYL-COA HYDROLASE, MITOCHONDRIAL"/>
    <property type="match status" value="1"/>
</dbReference>
<dbReference type="InterPro" id="IPR029045">
    <property type="entry name" value="ClpP/crotonase-like_dom_sf"/>
</dbReference>
<protein>
    <recommendedName>
        <fullName evidence="2">3-hydroxyisobutyryl-CoA hydrolase</fullName>
        <ecNumber evidence="2">3.1.2.4</ecNumber>
    </recommendedName>
</protein>
<dbReference type="InterPro" id="IPR030393">
    <property type="entry name" value="G_ENGB_dom"/>
</dbReference>
<keyword evidence="11" id="KW-1185">Reference proteome</keyword>
<reference evidence="10" key="1">
    <citation type="submission" date="2013-10" db="EMBL/GenBank/DDBJ databases">
        <title>Genomic analysis of the causative agents of coccidiosis in chickens.</title>
        <authorList>
            <person name="Reid A.J."/>
            <person name="Blake D."/>
            <person name="Billington K."/>
            <person name="Browne H."/>
            <person name="Dunn M."/>
            <person name="Hung S."/>
            <person name="Kawahara F."/>
            <person name="Miranda-Saavedra D."/>
            <person name="Mourier T."/>
            <person name="Nagra H."/>
            <person name="Otto T.D."/>
            <person name="Rawlings N."/>
            <person name="Sanchez A."/>
            <person name="Sanders M."/>
            <person name="Subramaniam C."/>
            <person name="Tay Y."/>
            <person name="Dear P."/>
            <person name="Doerig C."/>
            <person name="Gruber A."/>
            <person name="Parkinson J."/>
            <person name="Shirley M."/>
            <person name="Wan K.L."/>
            <person name="Berriman M."/>
            <person name="Tomley F."/>
            <person name="Pain A."/>
        </authorList>
    </citation>
    <scope>NUCLEOTIDE SEQUENCE</scope>
    <source>
        <strain evidence="10">Houghton</strain>
    </source>
</reference>
<dbReference type="InterPro" id="IPR027417">
    <property type="entry name" value="P-loop_NTPase"/>
</dbReference>
<evidence type="ECO:0000256" key="4">
    <source>
        <dbReference type="ARBA" id="ARBA00022741"/>
    </source>
</evidence>
<organism evidence="10 11">
    <name type="scientific">Eimeria acervulina</name>
    <name type="common">Coccidian parasite</name>
    <dbReference type="NCBI Taxonomy" id="5801"/>
    <lineage>
        <taxon>Eukaryota</taxon>
        <taxon>Sar</taxon>
        <taxon>Alveolata</taxon>
        <taxon>Apicomplexa</taxon>
        <taxon>Conoidasida</taxon>
        <taxon>Coccidia</taxon>
        <taxon>Eucoccidiorida</taxon>
        <taxon>Eimeriorina</taxon>
        <taxon>Eimeriidae</taxon>
        <taxon>Eimeria</taxon>
    </lineage>
</organism>
<dbReference type="GeneID" id="25268313"/>
<dbReference type="AlphaFoldDB" id="U6GLI5"/>
<name>U6GLI5_EIMAC</name>
<dbReference type="GO" id="GO:0006574">
    <property type="term" value="P:L-valine catabolic process"/>
    <property type="evidence" value="ECO:0007669"/>
    <property type="project" value="TreeGrafter"/>
</dbReference>
<feature type="region of interest" description="Disordered" evidence="8">
    <location>
        <begin position="1014"/>
        <end position="1037"/>
    </location>
</feature>
<feature type="compositionally biased region" description="Low complexity" evidence="8">
    <location>
        <begin position="835"/>
        <end position="846"/>
    </location>
</feature>
<dbReference type="SUPFAM" id="SSF52540">
    <property type="entry name" value="P-loop containing nucleoside triphosphate hydrolases"/>
    <property type="match status" value="1"/>
</dbReference>
<keyword evidence="4" id="KW-0547">Nucleotide-binding</keyword>
<feature type="region of interest" description="Disordered" evidence="8">
    <location>
        <begin position="1"/>
        <end position="128"/>
    </location>
</feature>
<feature type="compositionally biased region" description="Low complexity" evidence="8">
    <location>
        <begin position="29"/>
        <end position="108"/>
    </location>
</feature>
<feature type="compositionally biased region" description="Low complexity" evidence="8">
    <location>
        <begin position="1111"/>
        <end position="1126"/>
    </location>
</feature>
<gene>
    <name evidence="10" type="ORF">EAH_00002430</name>
</gene>
<evidence type="ECO:0000313" key="10">
    <source>
        <dbReference type="EMBL" id="CDI80148.1"/>
    </source>
</evidence>
<feature type="region of interest" description="Disordered" evidence="8">
    <location>
        <begin position="835"/>
        <end position="857"/>
    </location>
</feature>
<dbReference type="GO" id="GO:0005525">
    <property type="term" value="F:GTP binding"/>
    <property type="evidence" value="ECO:0007669"/>
    <property type="project" value="UniProtKB-KW"/>
</dbReference>
<evidence type="ECO:0000256" key="1">
    <source>
        <dbReference type="ARBA" id="ARBA00001709"/>
    </source>
</evidence>
<evidence type="ECO:0000256" key="2">
    <source>
        <dbReference type="ARBA" id="ARBA00011915"/>
    </source>
</evidence>
<evidence type="ECO:0000259" key="9">
    <source>
        <dbReference type="PROSITE" id="PS51706"/>
    </source>
</evidence>
<dbReference type="Gene3D" id="3.90.226.10">
    <property type="entry name" value="2-enoyl-CoA Hydratase, Chain A, domain 1"/>
    <property type="match status" value="1"/>
</dbReference>
<feature type="region of interest" description="Disordered" evidence="8">
    <location>
        <begin position="1102"/>
        <end position="1139"/>
    </location>
</feature>
<keyword evidence="7" id="KW-0342">GTP-binding</keyword>
<sequence length="1156" mass="123948">MKDLRGVTRARTFGRLGALWGYSPAPMPQQQQQLLLQQQQQQKGQQQQSSTWLSASGRRMGISSGGNSSNPPSNARSSSSKNSSSTNDITTSSSSSSTSCSSRSSQGSEGDPLLVEERRGPRGAPSVFTVSLNRPERLNALSLPLLQQLQQLLLSLERNGETNALVILRGEGDKIFSAGGDVRAIAAGSPEAVISFFSLEYSLDFYLAQQRGPPVVALWDGIVIGGGVGLSVHGGLRVCTENTLFSMPEVHIGLFPDAGMTQAFAEVRPRGLGLFLALTGEKLRAADLMQTGFATHYLPSALLPGAIARLQEGPPLHADPKVWASQILDEMRREAPLGAPATPPEADRLLQPDLLQFLERYFANAKSLQSLVAALEENASSSWCRKTLSTMQRACPLSLAVSFKAIRDREKATAAAAAAATAEAAAAPTETAAGGIAACGALEGAPKTGQHQQEQQRLQLLREALQIELVLMCNMAGLSNANFKEGAAQHPQGSQRRCSGPSLPVEYSFAVSEAMKAEEAEAAATAAAAAAAGVATCPHYRCLKVPLLRLLPCAAAVAVAACGPLLHCGCVGKTSIPGFAALRGAHHGGPRSSSRFAAGRPRKSSQGSAAVKQHQQQQRRRQQQQQQRQQAGATRPSAAHPVSPLSLQDEGEGTRKKSLTSFLDGLRQQEGLWALGGPMGPLPKPKLGVPIEAAISSSSSSSSSSKLQQVLKSGDYSRLKPSFLGSFLLPIHRKEEVEEQHQQQLQQKQQEASGGELREYFPPHILPDAAAEEEEGAPPVAADTARSTLRERLLQQLLQGVLQQQQLPEVAVAGRSNVGKSSLINAFFKLCSSSNNTSSSSNSSNSKLPHARSSRTPGRTQAIDFYLFSVAAAAAQRQQQQQQKLRQQLQRGALVLADLPGYGYTEGISPEKTRQISRTLEVYIQRKEQQQQKLQQVLLLVDGRRGMGAHDAALMRLLLQQQIPTAIAVTKEDRLSSKQLVDLVENLSDFKQLLLPPYLLQLRLKLLVEQQKRNSNNNKDESDEHDDTSSSSSSCCSSSINGPAGFFRTVQNPFAADTSPLEQQEQQQQHQQSKQQVPVFLVSARTGSGIKQLWQHVLKTAAKGPPKEHAPAAAGATAAAGAAADPTPSPAKRRVDKSRRMALLLAGPQHMPDDCF</sequence>
<dbReference type="GO" id="GO:0046872">
    <property type="term" value="F:metal ion binding"/>
    <property type="evidence" value="ECO:0007669"/>
    <property type="project" value="UniProtKB-KW"/>
</dbReference>
<dbReference type="OrthoDB" id="1737613at2759"/>
<dbReference type="PROSITE" id="PS51706">
    <property type="entry name" value="G_ENGB"/>
    <property type="match status" value="1"/>
</dbReference>
<evidence type="ECO:0000313" key="11">
    <source>
        <dbReference type="Proteomes" id="UP000018050"/>
    </source>
</evidence>
<reference evidence="10" key="2">
    <citation type="submission" date="2013-10" db="EMBL/GenBank/DDBJ databases">
        <authorList>
            <person name="Aslett M."/>
        </authorList>
    </citation>
    <scope>NUCLEOTIDE SEQUENCE</scope>
    <source>
        <strain evidence="10">Houghton</strain>
    </source>
</reference>
<evidence type="ECO:0000256" key="8">
    <source>
        <dbReference type="SAM" id="MobiDB-lite"/>
    </source>
</evidence>
<accession>U6GLI5</accession>
<dbReference type="Pfam" id="PF16113">
    <property type="entry name" value="ECH_2"/>
    <property type="match status" value="1"/>
</dbReference>
<dbReference type="PANTHER" id="PTHR43176">
    <property type="entry name" value="3-HYDROXYISOBUTYRYL-COA HYDROLASE-RELATED"/>
    <property type="match status" value="1"/>
</dbReference>
<dbReference type="Pfam" id="PF01926">
    <property type="entry name" value="MMR_HSR1"/>
    <property type="match status" value="1"/>
</dbReference>
<keyword evidence="6" id="KW-0460">Magnesium</keyword>
<feature type="region of interest" description="Disordered" evidence="8">
    <location>
        <begin position="585"/>
        <end position="656"/>
    </location>
</feature>
<dbReference type="GO" id="GO:0003860">
    <property type="term" value="F:3-hydroxyisobutyryl-CoA hydrolase activity"/>
    <property type="evidence" value="ECO:0007669"/>
    <property type="project" value="UniProtKB-EC"/>
</dbReference>